<comment type="subcellular location">
    <subcellularLocation>
        <location evidence="1 10">Cell outer membrane</location>
    </subcellularLocation>
</comment>
<keyword evidence="7" id="KW-0653">Protein transport</keyword>
<evidence type="ECO:0000256" key="6">
    <source>
        <dbReference type="ARBA" id="ARBA00022729"/>
    </source>
</evidence>
<keyword evidence="3 10" id="KW-0813">Transport</keyword>
<dbReference type="Pfam" id="PF03958">
    <property type="entry name" value="Secretin_N"/>
    <property type="match status" value="2"/>
</dbReference>
<dbReference type="PRINTS" id="PR00811">
    <property type="entry name" value="BCTERIALGSPD"/>
</dbReference>
<evidence type="ECO:0000256" key="9">
    <source>
        <dbReference type="ARBA" id="ARBA00023237"/>
    </source>
</evidence>
<evidence type="ECO:0000256" key="5">
    <source>
        <dbReference type="ARBA" id="ARBA00022692"/>
    </source>
</evidence>
<dbReference type="InterPro" id="IPR050810">
    <property type="entry name" value="Bact_Secretion_Sys_Channel"/>
</dbReference>
<evidence type="ECO:0000256" key="1">
    <source>
        <dbReference type="ARBA" id="ARBA00004442"/>
    </source>
</evidence>
<dbReference type="InterPro" id="IPR049371">
    <property type="entry name" value="GspD-like_N0"/>
</dbReference>
<dbReference type="AlphaFoldDB" id="A0A7C5IZB2"/>
<evidence type="ECO:0000256" key="10">
    <source>
        <dbReference type="RuleBase" id="RU004004"/>
    </source>
</evidence>
<dbReference type="PROSITE" id="PS51257">
    <property type="entry name" value="PROKAR_LIPOPROTEIN"/>
    <property type="match status" value="1"/>
</dbReference>
<evidence type="ECO:0000259" key="14">
    <source>
        <dbReference type="Pfam" id="PF21305"/>
    </source>
</evidence>
<dbReference type="EMBL" id="DROM01000361">
    <property type="protein sequence ID" value="HHH13770.1"/>
    <property type="molecule type" value="Genomic_DNA"/>
</dbReference>
<comment type="similarity">
    <text evidence="2">Belongs to the bacterial secretin family. GSP D subfamily.</text>
</comment>
<feature type="domain" description="NolW-like" evidence="13">
    <location>
        <begin position="222"/>
        <end position="277"/>
    </location>
</feature>
<dbReference type="Gene3D" id="3.30.1370.120">
    <property type="match status" value="2"/>
</dbReference>
<evidence type="ECO:0000259" key="12">
    <source>
        <dbReference type="Pfam" id="PF00263"/>
    </source>
</evidence>
<protein>
    <submittedName>
        <fullName evidence="15">Type II secretion system protein GspD</fullName>
    </submittedName>
</protein>
<dbReference type="GO" id="GO:0015628">
    <property type="term" value="P:protein secretion by the type II secretion system"/>
    <property type="evidence" value="ECO:0007669"/>
    <property type="project" value="InterPro"/>
</dbReference>
<evidence type="ECO:0000256" key="11">
    <source>
        <dbReference type="SAM" id="MobiDB-lite"/>
    </source>
</evidence>
<dbReference type="InterPro" id="IPR004846">
    <property type="entry name" value="T2SS/T3SS_dom"/>
</dbReference>
<name>A0A7C5IZB2_9GAMM</name>
<dbReference type="NCBIfam" id="TIGR02517">
    <property type="entry name" value="type_II_gspD"/>
    <property type="match status" value="1"/>
</dbReference>
<evidence type="ECO:0000256" key="2">
    <source>
        <dbReference type="ARBA" id="ARBA00006980"/>
    </source>
</evidence>
<dbReference type="GO" id="GO:0009279">
    <property type="term" value="C:cell outer membrane"/>
    <property type="evidence" value="ECO:0007669"/>
    <property type="project" value="UniProtKB-SubCell"/>
</dbReference>
<dbReference type="PANTHER" id="PTHR30332">
    <property type="entry name" value="PROBABLE GENERAL SECRETION PATHWAY PROTEIN D"/>
    <property type="match status" value="1"/>
</dbReference>
<keyword evidence="8" id="KW-0472">Membrane</keyword>
<keyword evidence="4" id="KW-1134">Transmembrane beta strand</keyword>
<sequence length="740" mass="79180">MTSHRTRDRLLSGATGKRPGTALLLLLLLALAGCETLERMPGTGEIERHPPPPRPLQESGGAAEVSGETGLSRSLEAASQPPQQPGAWQVAGSGRFVREPGAPPKRPAGATAAPGDEVLLNFENTDIREVVKVILGDMLHLNYILDPAVQGGVTMQTAAPIPRADLLPTLETLLRMNHATLVKVGGQYQVVPLLEANRGLLTPRLAGESRPLPAGHNLLIRPLHHVSAEEMSEILKPLVRDNSILRVDTRRNLLVLAGTARELEQVLATIDTFDVNWLRGMSIGFFPLENANLGQVQKELDAVLGSEAGKALGGLVRITPVPSANGFLVVSRQREYLSEVGEWIRRFDRLSQASEEQRIFIYRVRNGKAEELAELLNELFGAGRATRTPGAAVAPGRRPVALATEDGSPAGAAEDTPGKAGSGAGPVSDVRVVADSEHNTLLILATARDYRRMLDTLRKLDIIPLQVHIEATIVEVLLKGKLKYGISWFFKGGAGGYDSVGGVGGSTTGIDLTGGIQSLASGFNWSLIDSTGAVRAVLNAFANDSLVNVLSAPSVMVLDNQEAVIQVGDEVPTLTQRQGTEGGAVIESVSYRNTGIILKVKPRVNPGGLVTMEVSQEVSAVADTEVATNQPTIQTRRIRSTVAVQSGQTVVLGGLIRDKRTHAEGGVPVLYKLPVVGGLFGEKEKNSERVELVVVLTPRVITSAEDALHITRDFRTRMQGLKKEFLQEAGILEPEPVNRD</sequence>
<evidence type="ECO:0000259" key="13">
    <source>
        <dbReference type="Pfam" id="PF03958"/>
    </source>
</evidence>
<dbReference type="Proteomes" id="UP000886100">
    <property type="component" value="Unassembled WGS sequence"/>
</dbReference>
<keyword evidence="6" id="KW-0732">Signal</keyword>
<feature type="domain" description="NolW-like" evidence="13">
    <location>
        <begin position="360"/>
        <end position="462"/>
    </location>
</feature>
<accession>A0A7C5IZB2</accession>
<evidence type="ECO:0000256" key="8">
    <source>
        <dbReference type="ARBA" id="ARBA00023136"/>
    </source>
</evidence>
<gene>
    <name evidence="15" type="primary">gspD</name>
    <name evidence="15" type="ORF">ENJ98_05990</name>
</gene>
<feature type="region of interest" description="Disordered" evidence="11">
    <location>
        <begin position="41"/>
        <end position="89"/>
    </location>
</feature>
<evidence type="ECO:0000256" key="4">
    <source>
        <dbReference type="ARBA" id="ARBA00022452"/>
    </source>
</evidence>
<feature type="region of interest" description="Disordered" evidence="11">
    <location>
        <begin position="403"/>
        <end position="427"/>
    </location>
</feature>
<feature type="domain" description="GspD-like N0" evidence="14">
    <location>
        <begin position="120"/>
        <end position="189"/>
    </location>
</feature>
<dbReference type="InterPro" id="IPR001775">
    <property type="entry name" value="GspD/PilQ"/>
</dbReference>
<dbReference type="Pfam" id="PF21305">
    <property type="entry name" value="type_II_gspD_N0"/>
    <property type="match status" value="1"/>
</dbReference>
<evidence type="ECO:0000256" key="7">
    <source>
        <dbReference type="ARBA" id="ARBA00022927"/>
    </source>
</evidence>
<organism evidence="15">
    <name type="scientific">Thiolapillus brandeum</name>
    <dbReference type="NCBI Taxonomy" id="1076588"/>
    <lineage>
        <taxon>Bacteria</taxon>
        <taxon>Pseudomonadati</taxon>
        <taxon>Pseudomonadota</taxon>
        <taxon>Gammaproteobacteria</taxon>
        <taxon>Chromatiales</taxon>
        <taxon>Sedimenticolaceae</taxon>
        <taxon>Thiolapillus</taxon>
    </lineage>
</organism>
<evidence type="ECO:0000313" key="15">
    <source>
        <dbReference type="EMBL" id="HHH13770.1"/>
    </source>
</evidence>
<proteinExistence type="inferred from homology"/>
<dbReference type="PANTHER" id="PTHR30332:SF25">
    <property type="entry name" value="SECRETIN XPSD"/>
    <property type="match status" value="1"/>
</dbReference>
<dbReference type="Pfam" id="PF00263">
    <property type="entry name" value="Secretin"/>
    <property type="match status" value="1"/>
</dbReference>
<dbReference type="InterPro" id="IPR005644">
    <property type="entry name" value="NolW-like"/>
</dbReference>
<keyword evidence="5" id="KW-0812">Transmembrane</keyword>
<keyword evidence="9" id="KW-0998">Cell outer membrane</keyword>
<dbReference type="InterPro" id="IPR013356">
    <property type="entry name" value="T2SS_GspD"/>
</dbReference>
<dbReference type="InterPro" id="IPR038591">
    <property type="entry name" value="NolW-like_sf"/>
</dbReference>
<comment type="caution">
    <text evidence="15">The sequence shown here is derived from an EMBL/GenBank/DDBJ whole genome shotgun (WGS) entry which is preliminary data.</text>
</comment>
<reference evidence="15" key="1">
    <citation type="journal article" date="2020" name="mSystems">
        <title>Genome- and Community-Level Interaction Insights into Carbon Utilization and Element Cycling Functions of Hydrothermarchaeota in Hydrothermal Sediment.</title>
        <authorList>
            <person name="Zhou Z."/>
            <person name="Liu Y."/>
            <person name="Xu W."/>
            <person name="Pan J."/>
            <person name="Luo Z.H."/>
            <person name="Li M."/>
        </authorList>
    </citation>
    <scope>NUCLEOTIDE SEQUENCE [LARGE SCALE GENOMIC DNA]</scope>
    <source>
        <strain evidence="15">HyVt-535</strain>
    </source>
</reference>
<dbReference type="GO" id="GO:0015627">
    <property type="term" value="C:type II protein secretion system complex"/>
    <property type="evidence" value="ECO:0007669"/>
    <property type="project" value="InterPro"/>
</dbReference>
<feature type="domain" description="Type II/III secretion system secretin-like" evidence="12">
    <location>
        <begin position="542"/>
        <end position="701"/>
    </location>
</feature>
<evidence type="ECO:0000256" key="3">
    <source>
        <dbReference type="ARBA" id="ARBA00022448"/>
    </source>
</evidence>